<dbReference type="Proteomes" id="UP001500707">
    <property type="component" value="Unassembled WGS sequence"/>
</dbReference>
<dbReference type="EMBL" id="BAABCE010000003">
    <property type="protein sequence ID" value="GAA3534546.1"/>
    <property type="molecule type" value="Genomic_DNA"/>
</dbReference>
<accession>A0ABP6VGC3</accession>
<comment type="caution">
    <text evidence="1">The sequence shown here is derived from an EMBL/GenBank/DDBJ whole genome shotgun (WGS) entry which is preliminary data.</text>
</comment>
<proteinExistence type="predicted"/>
<protein>
    <submittedName>
        <fullName evidence="1">Uncharacterized protein</fullName>
    </submittedName>
</protein>
<name>A0ABP6VGC3_9ACTN</name>
<sequence>MSTKPTHEATTAAGLKTRGCEGADVSVMARDVTGNITALVKIRVGVGCARRDPGRGAGCGVWCARNWIRLGL</sequence>
<gene>
    <name evidence="1" type="ORF">GCM10022295_15560</name>
</gene>
<evidence type="ECO:0000313" key="1">
    <source>
        <dbReference type="EMBL" id="GAA3534546.1"/>
    </source>
</evidence>
<reference evidence="2" key="1">
    <citation type="journal article" date="2019" name="Int. J. Syst. Evol. Microbiol.">
        <title>The Global Catalogue of Microorganisms (GCM) 10K type strain sequencing project: providing services to taxonomists for standard genome sequencing and annotation.</title>
        <authorList>
            <consortium name="The Broad Institute Genomics Platform"/>
            <consortium name="The Broad Institute Genome Sequencing Center for Infectious Disease"/>
            <person name="Wu L."/>
            <person name="Ma J."/>
        </authorList>
    </citation>
    <scope>NUCLEOTIDE SEQUENCE [LARGE SCALE GENOMIC DNA]</scope>
    <source>
        <strain evidence="2">JCM 17656</strain>
    </source>
</reference>
<keyword evidence="2" id="KW-1185">Reference proteome</keyword>
<evidence type="ECO:0000313" key="2">
    <source>
        <dbReference type="Proteomes" id="UP001500707"/>
    </source>
</evidence>
<organism evidence="1 2">
    <name type="scientific">Streptomyces osmaniensis</name>
    <dbReference type="NCBI Taxonomy" id="593134"/>
    <lineage>
        <taxon>Bacteria</taxon>
        <taxon>Bacillati</taxon>
        <taxon>Actinomycetota</taxon>
        <taxon>Actinomycetes</taxon>
        <taxon>Kitasatosporales</taxon>
        <taxon>Streptomycetaceae</taxon>
        <taxon>Streptomyces</taxon>
    </lineage>
</organism>